<reference evidence="2" key="1">
    <citation type="journal article" date="2024" name="IScience">
        <title>Strigolactones Initiate the Formation of Haustorium-like Structures in Castilleja.</title>
        <authorList>
            <person name="Buerger M."/>
            <person name="Peterson D."/>
            <person name="Chory J."/>
        </authorList>
    </citation>
    <scope>NUCLEOTIDE SEQUENCE [LARGE SCALE GENOMIC DNA]</scope>
</reference>
<name>A0ABD3C633_9LAMI</name>
<protein>
    <submittedName>
        <fullName evidence="1">Uncharacterized protein</fullName>
    </submittedName>
</protein>
<organism evidence="1 2">
    <name type="scientific">Castilleja foliolosa</name>
    <dbReference type="NCBI Taxonomy" id="1961234"/>
    <lineage>
        <taxon>Eukaryota</taxon>
        <taxon>Viridiplantae</taxon>
        <taxon>Streptophyta</taxon>
        <taxon>Embryophyta</taxon>
        <taxon>Tracheophyta</taxon>
        <taxon>Spermatophyta</taxon>
        <taxon>Magnoliopsida</taxon>
        <taxon>eudicotyledons</taxon>
        <taxon>Gunneridae</taxon>
        <taxon>Pentapetalae</taxon>
        <taxon>asterids</taxon>
        <taxon>lamiids</taxon>
        <taxon>Lamiales</taxon>
        <taxon>Orobanchaceae</taxon>
        <taxon>Pedicularideae</taxon>
        <taxon>Castillejinae</taxon>
        <taxon>Castilleja</taxon>
    </lineage>
</organism>
<sequence length="136" mass="16024">MIVPMTSLHCTETKAQLRGPKVNHTQLTILRQFKVRHQCLGFDHFSLPNKRSPFSLCLSRRRGFESEMVLSNDYDLLNPPAELEKRKQYRSWMRMIFMRNNGNQIGNVIDDRKLEAPRRLKLFCQIYLERVGDSIG</sequence>
<dbReference type="Proteomes" id="UP001632038">
    <property type="component" value="Unassembled WGS sequence"/>
</dbReference>
<dbReference type="EMBL" id="JAVIJP010000053">
    <property type="protein sequence ID" value="KAL3625049.1"/>
    <property type="molecule type" value="Genomic_DNA"/>
</dbReference>
<comment type="caution">
    <text evidence="1">The sequence shown here is derived from an EMBL/GenBank/DDBJ whole genome shotgun (WGS) entry which is preliminary data.</text>
</comment>
<accession>A0ABD3C633</accession>
<keyword evidence="2" id="KW-1185">Reference proteome</keyword>
<evidence type="ECO:0000313" key="1">
    <source>
        <dbReference type="EMBL" id="KAL3625049.1"/>
    </source>
</evidence>
<proteinExistence type="predicted"/>
<dbReference type="AlphaFoldDB" id="A0ABD3C633"/>
<evidence type="ECO:0000313" key="2">
    <source>
        <dbReference type="Proteomes" id="UP001632038"/>
    </source>
</evidence>
<gene>
    <name evidence="1" type="ORF">CASFOL_031717</name>
</gene>